<reference evidence="3" key="2">
    <citation type="submission" date="2023-06" db="EMBL/GenBank/DDBJ databases">
        <authorList>
            <consortium name="Lawrence Berkeley National Laboratory"/>
            <person name="Haridas S."/>
            <person name="Hensen N."/>
            <person name="Bonometti L."/>
            <person name="Westerberg I."/>
            <person name="Brannstrom I.O."/>
            <person name="Guillou S."/>
            <person name="Cros-Aarteil S."/>
            <person name="Calhoun S."/>
            <person name="Kuo A."/>
            <person name="Mondo S."/>
            <person name="Pangilinan J."/>
            <person name="Riley R."/>
            <person name="Labutti K."/>
            <person name="Andreopoulos B."/>
            <person name="Lipzen A."/>
            <person name="Chen C."/>
            <person name="Yanf M."/>
            <person name="Daum C."/>
            <person name="Ng V."/>
            <person name="Clum A."/>
            <person name="Steindorff A."/>
            <person name="Ohm R."/>
            <person name="Martin F."/>
            <person name="Silar P."/>
            <person name="Natvig D."/>
            <person name="Lalanne C."/>
            <person name="Gautier V."/>
            <person name="Ament-Velasquez S.L."/>
            <person name="Kruys A."/>
            <person name="Hutchinson M.I."/>
            <person name="Powell A.J."/>
            <person name="Barry K."/>
            <person name="Miller A.N."/>
            <person name="Grigoriev I.V."/>
            <person name="Debuchy R."/>
            <person name="Gladieux P."/>
            <person name="Thoren M.H."/>
            <person name="Johannesson H."/>
        </authorList>
    </citation>
    <scope>NUCLEOTIDE SEQUENCE</scope>
    <source>
        <strain evidence="3">CBS 958.72</strain>
    </source>
</reference>
<keyword evidence="4" id="KW-1185">Reference proteome</keyword>
<dbReference type="PANTHER" id="PTHR42090:SF1">
    <property type="match status" value="1"/>
</dbReference>
<evidence type="ECO:0000313" key="3">
    <source>
        <dbReference type="EMBL" id="KAK3384554.1"/>
    </source>
</evidence>
<dbReference type="Proteomes" id="UP001287356">
    <property type="component" value="Unassembled WGS sequence"/>
</dbReference>
<feature type="chain" id="PRO_5042237609" evidence="2">
    <location>
        <begin position="24"/>
        <end position="163"/>
    </location>
</feature>
<feature type="signal peptide" evidence="2">
    <location>
        <begin position="1"/>
        <end position="23"/>
    </location>
</feature>
<reference evidence="3" key="1">
    <citation type="journal article" date="2023" name="Mol. Phylogenet. Evol.">
        <title>Genome-scale phylogeny and comparative genomics of the fungal order Sordariales.</title>
        <authorList>
            <person name="Hensen N."/>
            <person name="Bonometti L."/>
            <person name="Westerberg I."/>
            <person name="Brannstrom I.O."/>
            <person name="Guillou S."/>
            <person name="Cros-Aarteil S."/>
            <person name="Calhoun S."/>
            <person name="Haridas S."/>
            <person name="Kuo A."/>
            <person name="Mondo S."/>
            <person name="Pangilinan J."/>
            <person name="Riley R."/>
            <person name="LaButti K."/>
            <person name="Andreopoulos B."/>
            <person name="Lipzen A."/>
            <person name="Chen C."/>
            <person name="Yan M."/>
            <person name="Daum C."/>
            <person name="Ng V."/>
            <person name="Clum A."/>
            <person name="Steindorff A."/>
            <person name="Ohm R.A."/>
            <person name="Martin F."/>
            <person name="Silar P."/>
            <person name="Natvig D.O."/>
            <person name="Lalanne C."/>
            <person name="Gautier V."/>
            <person name="Ament-Velasquez S.L."/>
            <person name="Kruys A."/>
            <person name="Hutchinson M.I."/>
            <person name="Powell A.J."/>
            <person name="Barry K."/>
            <person name="Miller A.N."/>
            <person name="Grigoriev I.V."/>
            <person name="Debuchy R."/>
            <person name="Gladieux P."/>
            <person name="Hiltunen Thoren M."/>
            <person name="Johannesson H."/>
        </authorList>
    </citation>
    <scope>NUCLEOTIDE SEQUENCE</scope>
    <source>
        <strain evidence="3">CBS 958.72</strain>
    </source>
</reference>
<keyword evidence="2" id="KW-0732">Signal</keyword>
<protein>
    <submittedName>
        <fullName evidence="3">Uncharacterized protein</fullName>
    </submittedName>
</protein>
<comment type="caution">
    <text evidence="3">The sequence shown here is derived from an EMBL/GenBank/DDBJ whole genome shotgun (WGS) entry which is preliminary data.</text>
</comment>
<proteinExistence type="predicted"/>
<dbReference type="PANTHER" id="PTHR42090">
    <property type="match status" value="1"/>
</dbReference>
<organism evidence="3 4">
    <name type="scientific">Lasiosphaeria ovina</name>
    <dbReference type="NCBI Taxonomy" id="92902"/>
    <lineage>
        <taxon>Eukaryota</taxon>
        <taxon>Fungi</taxon>
        <taxon>Dikarya</taxon>
        <taxon>Ascomycota</taxon>
        <taxon>Pezizomycotina</taxon>
        <taxon>Sordariomycetes</taxon>
        <taxon>Sordariomycetidae</taxon>
        <taxon>Sordariales</taxon>
        <taxon>Lasiosphaeriaceae</taxon>
        <taxon>Lasiosphaeria</taxon>
    </lineage>
</organism>
<sequence length="163" mass="16685">MASTLLLPGRTLALALAARSTRAAPARTSPLAATTTLARTRLYHATAAARSYKDDQDRESLKPRPSDSTRSGSDDDVAAHKEAFDGSVTNPEQEHANMEEEAGSDGSSGGGNPLDASGANKGFSKPPSGSHPDGPNAEPEKRTAKTGHGGAKKHGKTSATGVP</sequence>
<name>A0AAE0NNE4_9PEZI</name>
<gene>
    <name evidence="3" type="ORF">B0T24DRAFT_91290</name>
</gene>
<dbReference type="EMBL" id="JAULSN010000001">
    <property type="protein sequence ID" value="KAK3384554.1"/>
    <property type="molecule type" value="Genomic_DNA"/>
</dbReference>
<evidence type="ECO:0000256" key="2">
    <source>
        <dbReference type="SAM" id="SignalP"/>
    </source>
</evidence>
<evidence type="ECO:0000256" key="1">
    <source>
        <dbReference type="SAM" id="MobiDB-lite"/>
    </source>
</evidence>
<feature type="compositionally biased region" description="Basic and acidic residues" evidence="1">
    <location>
        <begin position="51"/>
        <end position="67"/>
    </location>
</feature>
<evidence type="ECO:0000313" key="4">
    <source>
        <dbReference type="Proteomes" id="UP001287356"/>
    </source>
</evidence>
<accession>A0AAE0NNE4</accession>
<feature type="region of interest" description="Disordered" evidence="1">
    <location>
        <begin position="48"/>
        <end position="163"/>
    </location>
</feature>
<dbReference type="AlphaFoldDB" id="A0AAE0NNE4"/>